<dbReference type="InterPro" id="IPR001031">
    <property type="entry name" value="Thioesterase"/>
</dbReference>
<gene>
    <name evidence="3" type="ORF">TSOC_015045</name>
</gene>
<dbReference type="InterPro" id="IPR029058">
    <property type="entry name" value="AB_hydrolase_fold"/>
</dbReference>
<feature type="non-terminal residue" evidence="3">
    <location>
        <position position="1"/>
    </location>
</feature>
<feature type="compositionally biased region" description="Low complexity" evidence="1">
    <location>
        <begin position="69"/>
        <end position="92"/>
    </location>
</feature>
<organism evidence="3 4">
    <name type="scientific">Tetrabaena socialis</name>
    <dbReference type="NCBI Taxonomy" id="47790"/>
    <lineage>
        <taxon>Eukaryota</taxon>
        <taxon>Viridiplantae</taxon>
        <taxon>Chlorophyta</taxon>
        <taxon>core chlorophytes</taxon>
        <taxon>Chlorophyceae</taxon>
        <taxon>CS clade</taxon>
        <taxon>Chlamydomonadales</taxon>
        <taxon>Tetrabaenaceae</taxon>
        <taxon>Tetrabaena</taxon>
    </lineage>
</organism>
<dbReference type="SUPFAM" id="SSF53474">
    <property type="entry name" value="alpha/beta-Hydrolases"/>
    <property type="match status" value="1"/>
</dbReference>
<proteinExistence type="predicted"/>
<evidence type="ECO:0000313" key="4">
    <source>
        <dbReference type="Proteomes" id="UP000236333"/>
    </source>
</evidence>
<sequence>HQPDVPFLGECLFLHAAPPAATAGAGSFAAGWAAGATRSIARVVQPLRLVRLASPQPTAVEAEADAGEGADPGAGPSSGLPEVGSQAGASVPPAAAGSPVAGLAVTAPGSAAAAAAAASAAALELPLAGGVLGRLLTEAAGCYEDVAATRAQLAEAATTHGAARLPVVPRAGSAGGGGEGAGAGQPGVVGRRSTASSSSFVLIGPHRSSAGGGSVGSGGALLAGAAGTSGGGVPPGAPPPVTITALNRLCPMGQSLRTGGMAAAAAPGARGGGPSAPEQQQQQPPPAPRMTTSLPLWVVHDETGGTGGAIRALAERLTLPVYGINLPYADAPPHAPAAAAAAAAGAPSPAAGGPAPPHDPAPAPASLPATLAELGALYAGAILAAQPHGPYALAGTSVFGCMAAFAAARELEARGYDDVLLVLLDGPPCAPSTGLVNPAFCSLFQSLLQHALYDGGGG</sequence>
<feature type="region of interest" description="Disordered" evidence="1">
    <location>
        <begin position="171"/>
        <end position="192"/>
    </location>
</feature>
<keyword evidence="4" id="KW-1185">Reference proteome</keyword>
<feature type="domain" description="Thioesterase" evidence="2">
    <location>
        <begin position="365"/>
        <end position="428"/>
    </location>
</feature>
<feature type="compositionally biased region" description="Gly residues" evidence="1">
    <location>
        <begin position="173"/>
        <end position="187"/>
    </location>
</feature>
<dbReference type="EMBL" id="PGGS01003790">
    <property type="protein sequence ID" value="PNG99182.1"/>
    <property type="molecule type" value="Genomic_DNA"/>
</dbReference>
<dbReference type="Pfam" id="PF00975">
    <property type="entry name" value="Thioesterase"/>
    <property type="match status" value="1"/>
</dbReference>
<feature type="region of interest" description="Disordered" evidence="1">
    <location>
        <begin position="261"/>
        <end position="291"/>
    </location>
</feature>
<dbReference type="OrthoDB" id="329835at2759"/>
<dbReference type="Gene3D" id="3.40.50.1820">
    <property type="entry name" value="alpha/beta hydrolase"/>
    <property type="match status" value="1"/>
</dbReference>
<evidence type="ECO:0000313" key="3">
    <source>
        <dbReference type="EMBL" id="PNG99182.1"/>
    </source>
</evidence>
<evidence type="ECO:0000256" key="1">
    <source>
        <dbReference type="SAM" id="MobiDB-lite"/>
    </source>
</evidence>
<name>A0A2J7ZFY0_9CHLO</name>
<dbReference type="Proteomes" id="UP000236333">
    <property type="component" value="Unassembled WGS sequence"/>
</dbReference>
<comment type="caution">
    <text evidence="3">The sequence shown here is derived from an EMBL/GenBank/DDBJ whole genome shotgun (WGS) entry which is preliminary data.</text>
</comment>
<evidence type="ECO:0000259" key="2">
    <source>
        <dbReference type="Pfam" id="PF00975"/>
    </source>
</evidence>
<dbReference type="AlphaFoldDB" id="A0A2J7ZFY0"/>
<feature type="non-terminal residue" evidence="3">
    <location>
        <position position="458"/>
    </location>
</feature>
<accession>A0A2J7ZFY0</accession>
<protein>
    <recommendedName>
        <fullName evidence="2">Thioesterase domain-containing protein</fullName>
    </recommendedName>
</protein>
<feature type="region of interest" description="Disordered" evidence="1">
    <location>
        <begin position="59"/>
        <end position="92"/>
    </location>
</feature>
<reference evidence="3 4" key="1">
    <citation type="journal article" date="2017" name="Mol. Biol. Evol.">
        <title>The 4-celled Tetrabaena socialis nuclear genome reveals the essential components for genetic control of cell number at the origin of multicellularity in the volvocine lineage.</title>
        <authorList>
            <person name="Featherston J."/>
            <person name="Arakaki Y."/>
            <person name="Hanschen E.R."/>
            <person name="Ferris P.J."/>
            <person name="Michod R.E."/>
            <person name="Olson B.J.S.C."/>
            <person name="Nozaki H."/>
            <person name="Durand P.M."/>
        </authorList>
    </citation>
    <scope>NUCLEOTIDE SEQUENCE [LARGE SCALE GENOMIC DNA]</scope>
    <source>
        <strain evidence="3 4">NIES-571</strain>
    </source>
</reference>